<dbReference type="Pfam" id="PF02829">
    <property type="entry name" value="3H"/>
    <property type="match status" value="1"/>
</dbReference>
<feature type="domain" description="3H" evidence="2">
    <location>
        <begin position="73"/>
        <end position="168"/>
    </location>
</feature>
<dbReference type="SUPFAM" id="SSF75500">
    <property type="entry name" value="Putative transcriptional regulator TM1602, C-terminal domain"/>
    <property type="match status" value="1"/>
</dbReference>
<comment type="caution">
    <text evidence="4">The sequence shown here is derived from an EMBL/GenBank/DDBJ whole genome shotgun (WGS) entry which is preliminary data.</text>
</comment>
<name>A0A1E8EUH4_9CLOT</name>
<evidence type="ECO:0000256" key="1">
    <source>
        <dbReference type="PIRSR" id="PIRSR037847-1"/>
    </source>
</evidence>
<keyword evidence="1" id="KW-0479">Metal-binding</keyword>
<dbReference type="InterPro" id="IPR013196">
    <property type="entry name" value="HTH_11"/>
</dbReference>
<evidence type="ECO:0000313" key="5">
    <source>
        <dbReference type="Proteomes" id="UP000175744"/>
    </source>
</evidence>
<feature type="binding site" evidence="1">
    <location>
        <position position="143"/>
    </location>
    <ligand>
        <name>Ni(2+)</name>
        <dbReference type="ChEBI" id="CHEBI:49786"/>
    </ligand>
</feature>
<protein>
    <submittedName>
        <fullName evidence="4">Putative transcription repressor NiaR</fullName>
    </submittedName>
</protein>
<accession>A0A1E8EUH4</accession>
<proteinExistence type="predicted"/>
<dbReference type="PATRIC" id="fig|1121290.3.peg.2328"/>
<dbReference type="Pfam" id="PF08279">
    <property type="entry name" value="HTH_11"/>
    <property type="match status" value="1"/>
</dbReference>
<dbReference type="STRING" id="1121290.CLAOCE_22980"/>
<dbReference type="AlphaFoldDB" id="A0A1E8EUH4"/>
<dbReference type="RefSeq" id="WP_070111389.1">
    <property type="nucleotide sequence ID" value="NZ_LZFO01000071.1"/>
</dbReference>
<dbReference type="OrthoDB" id="9792661at2"/>
<dbReference type="PIRSF" id="PIRSF037847">
    <property type="entry name" value="NiaR"/>
    <property type="match status" value="1"/>
</dbReference>
<dbReference type="GO" id="GO:0046872">
    <property type="term" value="F:metal ion binding"/>
    <property type="evidence" value="ECO:0007669"/>
    <property type="project" value="UniProtKB-KW"/>
</dbReference>
<dbReference type="EMBL" id="LZFO01000071">
    <property type="protein sequence ID" value="OFH96900.1"/>
    <property type="molecule type" value="Genomic_DNA"/>
</dbReference>
<feature type="binding site" evidence="1">
    <location>
        <position position="145"/>
    </location>
    <ligand>
        <name>Ni(2+)</name>
        <dbReference type="ChEBI" id="CHEBI:49786"/>
    </ligand>
</feature>
<dbReference type="PANTHER" id="PTHR40068">
    <property type="entry name" value="TRANSCRIPTION REPRESSOR NIAR-RELATED"/>
    <property type="match status" value="1"/>
</dbReference>
<feature type="binding site" evidence="1">
    <location>
        <position position="76"/>
    </location>
    <ligand>
        <name>Ni(2+)</name>
        <dbReference type="ChEBI" id="CHEBI:49786"/>
    </ligand>
</feature>
<dbReference type="InterPro" id="IPR036388">
    <property type="entry name" value="WH-like_DNA-bd_sf"/>
</dbReference>
<dbReference type="SUPFAM" id="SSF46785">
    <property type="entry name" value="Winged helix' DNA-binding domain"/>
    <property type="match status" value="1"/>
</dbReference>
<organism evidence="4 5">
    <name type="scientific">Clostridium acetireducens DSM 10703</name>
    <dbReference type="NCBI Taxonomy" id="1121290"/>
    <lineage>
        <taxon>Bacteria</taxon>
        <taxon>Bacillati</taxon>
        <taxon>Bacillota</taxon>
        <taxon>Clostridia</taxon>
        <taxon>Eubacteriales</taxon>
        <taxon>Clostridiaceae</taxon>
        <taxon>Clostridium</taxon>
    </lineage>
</organism>
<keyword evidence="5" id="KW-1185">Reference proteome</keyword>
<evidence type="ECO:0000313" key="4">
    <source>
        <dbReference type="EMBL" id="OFH96900.1"/>
    </source>
</evidence>
<dbReference type="Gene3D" id="3.30.1340.20">
    <property type="entry name" value="3H domain"/>
    <property type="match status" value="1"/>
</dbReference>
<dbReference type="PANTHER" id="PTHR40068:SF1">
    <property type="entry name" value="TRANSCRIPTION REPRESSOR NIAR-RELATED"/>
    <property type="match status" value="1"/>
</dbReference>
<evidence type="ECO:0000259" key="2">
    <source>
        <dbReference type="Pfam" id="PF02829"/>
    </source>
</evidence>
<dbReference type="InterPro" id="IPR035922">
    <property type="entry name" value="3H_dom_sf"/>
</dbReference>
<dbReference type="Gene3D" id="1.10.10.10">
    <property type="entry name" value="Winged helix-like DNA-binding domain superfamily/Winged helix DNA-binding domain"/>
    <property type="match status" value="1"/>
</dbReference>
<sequence length="170" mass="19270">MNSKERRKHILELLNYSESPLKGNDIAEKLGVTRQIIVKDIAILRAAGNAIIATPEGYMSPKEEKNVVTRVVAIFHTVENIEEELKIIVSYGGIVKDVIVEHSLYGEIRCMLMIKTLYDVKNFIVKFKEYKAEPLSALTGGVHLHTIVTENEDIMKKIIHQLKLKGFLIN</sequence>
<feature type="binding site" evidence="1">
    <location>
        <position position="84"/>
    </location>
    <ligand>
        <name>Ni(2+)</name>
        <dbReference type="ChEBI" id="CHEBI:49786"/>
    </ligand>
</feature>
<dbReference type="Proteomes" id="UP000175744">
    <property type="component" value="Unassembled WGS sequence"/>
</dbReference>
<keyword evidence="1" id="KW-0533">Nickel</keyword>
<dbReference type="InterPro" id="IPR036390">
    <property type="entry name" value="WH_DNA-bd_sf"/>
</dbReference>
<dbReference type="InterPro" id="IPR026043">
    <property type="entry name" value="NadR"/>
</dbReference>
<reference evidence="4 5" key="1">
    <citation type="submission" date="2016-06" db="EMBL/GenBank/DDBJ databases">
        <title>Genome sequence of Clostridium acetireducens DSM 10703.</title>
        <authorList>
            <person name="Poehlein A."/>
            <person name="Fluechter S."/>
            <person name="Duerre P."/>
            <person name="Daniel R."/>
        </authorList>
    </citation>
    <scope>NUCLEOTIDE SEQUENCE [LARGE SCALE GENOMIC DNA]</scope>
    <source>
        <strain evidence="4 5">DSM 10703</strain>
    </source>
</reference>
<feature type="domain" description="Helix-turn-helix type 11" evidence="3">
    <location>
        <begin position="6"/>
        <end position="58"/>
    </location>
</feature>
<evidence type="ECO:0000259" key="3">
    <source>
        <dbReference type="Pfam" id="PF08279"/>
    </source>
</evidence>
<gene>
    <name evidence="4" type="primary">niaR</name>
    <name evidence="4" type="ORF">CLOACE_22980</name>
</gene>
<dbReference type="InterPro" id="IPR004173">
    <property type="entry name" value="3H_domain"/>
</dbReference>